<reference evidence="2 3" key="2">
    <citation type="submission" date="2018-11" db="EMBL/GenBank/DDBJ databases">
        <authorList>
            <consortium name="Pathogen Informatics"/>
        </authorList>
    </citation>
    <scope>NUCLEOTIDE SEQUENCE [LARGE SCALE GENOMIC DNA]</scope>
</reference>
<protein>
    <submittedName>
        <fullName evidence="4">BZIP domain-containing protein</fullName>
    </submittedName>
</protein>
<organism evidence="4">
    <name type="scientific">Anisakis simplex</name>
    <name type="common">Herring worm</name>
    <dbReference type="NCBI Taxonomy" id="6269"/>
    <lineage>
        <taxon>Eukaryota</taxon>
        <taxon>Metazoa</taxon>
        <taxon>Ecdysozoa</taxon>
        <taxon>Nematoda</taxon>
        <taxon>Chromadorea</taxon>
        <taxon>Rhabditida</taxon>
        <taxon>Spirurina</taxon>
        <taxon>Ascaridomorpha</taxon>
        <taxon>Ascaridoidea</taxon>
        <taxon>Anisakidae</taxon>
        <taxon>Anisakis</taxon>
        <taxon>Anisakis simplex complex</taxon>
    </lineage>
</organism>
<sequence length="489" mass="52555">MTKRLHSFKKRNKSRLEAAAILSAQKKAQLAALELRRLSAESSGRLDATGGAAEFANVSQASTSHSSSLDSCNDGGQMLNRESLCLAFEADSKPLTVMSYEIWKQRCAARKNALLLQSKKHLNENSYQQQRMQTRKRSFDSPNERESPKPKRSTNSSPGTHRPSSLSAATTTSNIDWSLLTAQLTSGDKLSESSTSTKTAEYRRITLPTIPPISVLVGPDDAPITSTLAATCSQQHNNTSPPTTSSLDQNPSSESLSASSLATALSPAVIADENYRSRTSTVINQIPSRLDARVKIPTASPSYGDLATNLLSPLPFPSECASFIHKPSPNLPSVTTSTTDNSSNLLKFPIAHSQFFSSSSSAATNNLLRTSPSSATSMLSPPELVIPLATAPMLPSSSIHATNENTSDNLPLFTGSNQLTSILQQIQQRAHTNNQQLLPSETSANLAMSSNELLNFYQMLSDPVTSHAIQAQLKQLEHSGLLFGQSVAT</sequence>
<accession>A0A0M3K4T7</accession>
<keyword evidence="3" id="KW-1185">Reference proteome</keyword>
<feature type="region of interest" description="Disordered" evidence="1">
    <location>
        <begin position="120"/>
        <end position="170"/>
    </location>
</feature>
<reference evidence="4" key="1">
    <citation type="submission" date="2017-02" db="UniProtKB">
        <authorList>
            <consortium name="WormBaseParasite"/>
        </authorList>
    </citation>
    <scope>IDENTIFICATION</scope>
</reference>
<dbReference type="AlphaFoldDB" id="A0A0M3K4T7"/>
<evidence type="ECO:0000313" key="4">
    <source>
        <dbReference type="WBParaSite" id="ASIM_0001597801-mRNA-1"/>
    </source>
</evidence>
<dbReference type="WBParaSite" id="ASIM_0001597801-mRNA-1">
    <property type="protein sequence ID" value="ASIM_0001597801-mRNA-1"/>
    <property type="gene ID" value="ASIM_0001597801"/>
</dbReference>
<dbReference type="Proteomes" id="UP000267096">
    <property type="component" value="Unassembled WGS sequence"/>
</dbReference>
<dbReference type="EMBL" id="UYRR01032290">
    <property type="protein sequence ID" value="VDK54992.1"/>
    <property type="molecule type" value="Genomic_DNA"/>
</dbReference>
<feature type="region of interest" description="Disordered" evidence="1">
    <location>
        <begin position="233"/>
        <end position="258"/>
    </location>
</feature>
<evidence type="ECO:0000256" key="1">
    <source>
        <dbReference type="SAM" id="MobiDB-lite"/>
    </source>
</evidence>
<dbReference type="OrthoDB" id="10670167at2759"/>
<name>A0A0M3K4T7_ANISI</name>
<evidence type="ECO:0000313" key="2">
    <source>
        <dbReference type="EMBL" id="VDK54992.1"/>
    </source>
</evidence>
<feature type="compositionally biased region" description="Polar residues" evidence="1">
    <location>
        <begin position="153"/>
        <end position="170"/>
    </location>
</feature>
<proteinExistence type="predicted"/>
<feature type="compositionally biased region" description="Polar residues" evidence="1">
    <location>
        <begin position="233"/>
        <end position="251"/>
    </location>
</feature>
<feature type="compositionally biased region" description="Basic and acidic residues" evidence="1">
    <location>
        <begin position="137"/>
        <end position="149"/>
    </location>
</feature>
<gene>
    <name evidence="2" type="ORF">ASIM_LOCUS15385</name>
</gene>
<evidence type="ECO:0000313" key="3">
    <source>
        <dbReference type="Proteomes" id="UP000267096"/>
    </source>
</evidence>